<accession>A0ABP0FHY9</accession>
<evidence type="ECO:0000313" key="1">
    <source>
        <dbReference type="EMBL" id="CAK8678094.1"/>
    </source>
</evidence>
<comment type="caution">
    <text evidence="1">The sequence shown here is derived from an EMBL/GenBank/DDBJ whole genome shotgun (WGS) entry which is preliminary data.</text>
</comment>
<evidence type="ECO:0000313" key="2">
    <source>
        <dbReference type="Proteomes" id="UP001642483"/>
    </source>
</evidence>
<dbReference type="Proteomes" id="UP001642483">
    <property type="component" value="Unassembled WGS sequence"/>
</dbReference>
<proteinExistence type="predicted"/>
<organism evidence="1 2">
    <name type="scientific">Clavelina lepadiformis</name>
    <name type="common">Light-bulb sea squirt</name>
    <name type="synonym">Ascidia lepadiformis</name>
    <dbReference type="NCBI Taxonomy" id="159417"/>
    <lineage>
        <taxon>Eukaryota</taxon>
        <taxon>Metazoa</taxon>
        <taxon>Chordata</taxon>
        <taxon>Tunicata</taxon>
        <taxon>Ascidiacea</taxon>
        <taxon>Aplousobranchia</taxon>
        <taxon>Clavelinidae</taxon>
        <taxon>Clavelina</taxon>
    </lineage>
</organism>
<sequence length="90" mass="10677">MQLLPFEYSAKKNAKMDILATRWENGYVRRLKTDINNSYFEDNEQRAKTVIGFVELGALLFNVFFSESINYSINKMQRRDLKSAENVIWF</sequence>
<dbReference type="EMBL" id="CAWYQH010000046">
    <property type="protein sequence ID" value="CAK8678094.1"/>
    <property type="molecule type" value="Genomic_DNA"/>
</dbReference>
<gene>
    <name evidence="1" type="ORF">CVLEPA_LOCUS8050</name>
</gene>
<name>A0ABP0FHY9_CLALP</name>
<keyword evidence="2" id="KW-1185">Reference proteome</keyword>
<reference evidence="1 2" key="1">
    <citation type="submission" date="2024-02" db="EMBL/GenBank/DDBJ databases">
        <authorList>
            <person name="Daric V."/>
            <person name="Darras S."/>
        </authorList>
    </citation>
    <scope>NUCLEOTIDE SEQUENCE [LARGE SCALE GENOMIC DNA]</scope>
</reference>
<protein>
    <submittedName>
        <fullName evidence="1">Uncharacterized protein</fullName>
    </submittedName>
</protein>